<dbReference type="Proteomes" id="UP000251341">
    <property type="component" value="Unassembled WGS sequence"/>
</dbReference>
<dbReference type="InterPro" id="IPR007065">
    <property type="entry name" value="HPP"/>
</dbReference>
<evidence type="ECO:0000256" key="2">
    <source>
        <dbReference type="SAM" id="Phobius"/>
    </source>
</evidence>
<dbReference type="Gene3D" id="3.10.580.10">
    <property type="entry name" value="CBS-domain"/>
    <property type="match status" value="1"/>
</dbReference>
<keyword evidence="2" id="KW-1133">Transmembrane helix</keyword>
<protein>
    <recommendedName>
        <fullName evidence="3">CBS domain-containing protein</fullName>
    </recommendedName>
</protein>
<feature type="transmembrane region" description="Helical" evidence="2">
    <location>
        <begin position="135"/>
        <end position="154"/>
    </location>
</feature>
<feature type="domain" description="CBS" evidence="3">
    <location>
        <begin position="227"/>
        <end position="285"/>
    </location>
</feature>
<keyword evidence="5" id="KW-1185">Reference proteome</keyword>
<dbReference type="RefSeq" id="WP_108359552.1">
    <property type="nucleotide sequence ID" value="NZ_NESP01000001.1"/>
</dbReference>
<dbReference type="EMBL" id="NESP01000001">
    <property type="protein sequence ID" value="PUE59467.1"/>
    <property type="molecule type" value="Genomic_DNA"/>
</dbReference>
<dbReference type="PROSITE" id="PS51371">
    <property type="entry name" value="CBS"/>
    <property type="match status" value="2"/>
</dbReference>
<dbReference type="InterPro" id="IPR046342">
    <property type="entry name" value="CBS_dom_sf"/>
</dbReference>
<evidence type="ECO:0000313" key="5">
    <source>
        <dbReference type="Proteomes" id="UP000251341"/>
    </source>
</evidence>
<proteinExistence type="predicted"/>
<name>A0A315G197_9BURK</name>
<dbReference type="PANTHER" id="PTHR33741:SF5">
    <property type="entry name" value="TRANSMEMBRANE PROTEIN DDB_G0269096-RELATED"/>
    <property type="match status" value="1"/>
</dbReference>
<organism evidence="4 5">
    <name type="scientific">Limnohabitans curvus</name>
    <dbReference type="NCBI Taxonomy" id="323423"/>
    <lineage>
        <taxon>Bacteria</taxon>
        <taxon>Pseudomonadati</taxon>
        <taxon>Pseudomonadota</taxon>
        <taxon>Betaproteobacteria</taxon>
        <taxon>Burkholderiales</taxon>
        <taxon>Comamonadaceae</taxon>
        <taxon>Limnohabitans</taxon>
    </lineage>
</organism>
<dbReference type="SUPFAM" id="SSF54631">
    <property type="entry name" value="CBS-domain pair"/>
    <property type="match status" value="1"/>
</dbReference>
<dbReference type="AlphaFoldDB" id="A0A315G197"/>
<keyword evidence="1" id="KW-0129">CBS domain</keyword>
<dbReference type="SMART" id="SM00116">
    <property type="entry name" value="CBS"/>
    <property type="match status" value="2"/>
</dbReference>
<evidence type="ECO:0000313" key="4">
    <source>
        <dbReference type="EMBL" id="PUE59467.1"/>
    </source>
</evidence>
<accession>A0A315G197</accession>
<keyword evidence="2" id="KW-0472">Membrane</keyword>
<feature type="transmembrane region" description="Helical" evidence="2">
    <location>
        <begin position="69"/>
        <end position="89"/>
    </location>
</feature>
<sequence length="368" mass="40078">MMRRFWPTPLTVSNQEKLRMLVGTALGILFVGVLSRYLGKGIDPWLVAPIGASAVLVFGVPSSPLAQPWAVVGGNTLSALIGTAIALVLPDNLAMAAALAVALAIAVMLWGRCLHPPGGAAALLVVLAHKPSFDIVLFPFLLNSVLLVVAGLVYNNLTARPYPHHSKTDRDDAHANNRFTQSDLNAALEHYQQIIDVDPSDLAQLLQYAESAAYQRTLGDLRCEEVMSRSPHAVEFGSSLSEAWGLMRRHHIKALPVVDRARRVVGIITMADFLKHAQIDDYMSLSERIKHVWKPSGLSHGDKPEVVGQVMTRRVRVASAQSYLAELLPLFSQTGHHHLPVIDSENRLIGILTQTDVVSALAKAVRHV</sequence>
<gene>
    <name evidence="4" type="ORF">B9Z44_07720</name>
</gene>
<evidence type="ECO:0000259" key="3">
    <source>
        <dbReference type="PROSITE" id="PS51371"/>
    </source>
</evidence>
<dbReference type="Pfam" id="PF04982">
    <property type="entry name" value="TM_HPP"/>
    <property type="match status" value="1"/>
</dbReference>
<dbReference type="CDD" id="cd04600">
    <property type="entry name" value="CBS_pair_HPP_assoc"/>
    <property type="match status" value="1"/>
</dbReference>
<dbReference type="Pfam" id="PF00571">
    <property type="entry name" value="CBS"/>
    <property type="match status" value="2"/>
</dbReference>
<feature type="transmembrane region" description="Helical" evidence="2">
    <location>
        <begin position="95"/>
        <end position="114"/>
    </location>
</feature>
<keyword evidence="2" id="KW-0812">Transmembrane</keyword>
<dbReference type="PANTHER" id="PTHR33741">
    <property type="entry name" value="TRANSMEMBRANE PROTEIN DDB_G0269096-RELATED"/>
    <property type="match status" value="1"/>
</dbReference>
<feature type="transmembrane region" description="Helical" evidence="2">
    <location>
        <begin position="20"/>
        <end position="39"/>
    </location>
</feature>
<evidence type="ECO:0000256" key="1">
    <source>
        <dbReference type="PROSITE-ProRule" id="PRU00703"/>
    </source>
</evidence>
<dbReference type="InterPro" id="IPR000644">
    <property type="entry name" value="CBS_dom"/>
</dbReference>
<reference evidence="4 5" key="1">
    <citation type="submission" date="2017-04" db="EMBL/GenBank/DDBJ databases">
        <title>Unexpected and diverse lifestyles within the genus Limnohabitans.</title>
        <authorList>
            <person name="Kasalicky V."/>
            <person name="Mehrshad M."/>
            <person name="Andrei S.-A."/>
            <person name="Salcher M."/>
            <person name="Kratochvilova H."/>
            <person name="Simek K."/>
            <person name="Ghai R."/>
        </authorList>
    </citation>
    <scope>NUCLEOTIDE SEQUENCE [LARGE SCALE GENOMIC DNA]</scope>
    <source>
        <strain evidence="4 5">MWH-C5</strain>
    </source>
</reference>
<feature type="domain" description="CBS" evidence="3">
    <location>
        <begin position="311"/>
        <end position="368"/>
    </location>
</feature>
<dbReference type="InterPro" id="IPR058581">
    <property type="entry name" value="TM_HPP"/>
</dbReference>
<comment type="caution">
    <text evidence="4">The sequence shown here is derived from an EMBL/GenBank/DDBJ whole genome shotgun (WGS) entry which is preliminary data.</text>
</comment>